<evidence type="ECO:0000313" key="2">
    <source>
        <dbReference type="Proteomes" id="UP000828941"/>
    </source>
</evidence>
<organism evidence="1 2">
    <name type="scientific">Bauhinia variegata</name>
    <name type="common">Purple orchid tree</name>
    <name type="synonym">Phanera variegata</name>
    <dbReference type="NCBI Taxonomy" id="167791"/>
    <lineage>
        <taxon>Eukaryota</taxon>
        <taxon>Viridiplantae</taxon>
        <taxon>Streptophyta</taxon>
        <taxon>Embryophyta</taxon>
        <taxon>Tracheophyta</taxon>
        <taxon>Spermatophyta</taxon>
        <taxon>Magnoliopsida</taxon>
        <taxon>eudicotyledons</taxon>
        <taxon>Gunneridae</taxon>
        <taxon>Pentapetalae</taxon>
        <taxon>rosids</taxon>
        <taxon>fabids</taxon>
        <taxon>Fabales</taxon>
        <taxon>Fabaceae</taxon>
        <taxon>Cercidoideae</taxon>
        <taxon>Cercideae</taxon>
        <taxon>Bauhiniinae</taxon>
        <taxon>Bauhinia</taxon>
    </lineage>
</organism>
<reference evidence="1 2" key="1">
    <citation type="journal article" date="2022" name="DNA Res.">
        <title>Chromosomal-level genome assembly of the orchid tree Bauhinia variegata (Leguminosae; Cercidoideae) supports the allotetraploid origin hypothesis of Bauhinia.</title>
        <authorList>
            <person name="Zhong Y."/>
            <person name="Chen Y."/>
            <person name="Zheng D."/>
            <person name="Pang J."/>
            <person name="Liu Y."/>
            <person name="Luo S."/>
            <person name="Meng S."/>
            <person name="Qian L."/>
            <person name="Wei D."/>
            <person name="Dai S."/>
            <person name="Zhou R."/>
        </authorList>
    </citation>
    <scope>NUCLEOTIDE SEQUENCE [LARGE SCALE GENOMIC DNA]</scope>
    <source>
        <strain evidence="1">BV-YZ2020</strain>
    </source>
</reference>
<sequence length="263" mass="29454">MQAHRSTAASSHLSGVSTVSNLASLIPSLSLNPLPFSVTHAMNDPNWHHAMDLEFNALMANGTWELVPKSTYVLIGCKWVFPIKRNPDDTIDKYKARLMAKGSLCLVGSLQYLSITRLDISYDVNKLVQYKHSPKDTHMQALKQLLGYLKGTICHGLFLKCDGPLNVTGFSDAYSLAHASAEIIWILQRLCELGVPFKAPLVLHYDNTGTIYSSANLIYHFHMKHVELDYHFVREHVTNGTLQVHHISSKDQMADMLTKPLAK</sequence>
<dbReference type="EMBL" id="CM039430">
    <property type="protein sequence ID" value="KAI4346090.1"/>
    <property type="molecule type" value="Genomic_DNA"/>
</dbReference>
<keyword evidence="2" id="KW-1185">Reference proteome</keyword>
<comment type="caution">
    <text evidence="1">The sequence shown here is derived from an EMBL/GenBank/DDBJ whole genome shotgun (WGS) entry which is preliminary data.</text>
</comment>
<dbReference type="Proteomes" id="UP000828941">
    <property type="component" value="Chromosome 5"/>
</dbReference>
<evidence type="ECO:0000313" key="1">
    <source>
        <dbReference type="EMBL" id="KAI4346090.1"/>
    </source>
</evidence>
<gene>
    <name evidence="1" type="ORF">L6164_013172</name>
</gene>
<accession>A0ACB9PBI4</accession>
<protein>
    <submittedName>
        <fullName evidence="1">Uncharacterized protein</fullName>
    </submittedName>
</protein>
<proteinExistence type="predicted"/>
<name>A0ACB9PBI4_BAUVA</name>